<dbReference type="Pfam" id="PF01545">
    <property type="entry name" value="Cation_efflux"/>
    <property type="match status" value="1"/>
</dbReference>
<feature type="transmembrane region" description="Helical" evidence="9">
    <location>
        <begin position="97"/>
        <end position="116"/>
    </location>
</feature>
<dbReference type="AlphaFoldDB" id="A0A841AGC7"/>
<dbReference type="InterPro" id="IPR050681">
    <property type="entry name" value="CDF/SLC30A"/>
</dbReference>
<feature type="transmembrane region" description="Helical" evidence="9">
    <location>
        <begin position="128"/>
        <end position="152"/>
    </location>
</feature>
<evidence type="ECO:0000259" key="11">
    <source>
        <dbReference type="Pfam" id="PF16916"/>
    </source>
</evidence>
<dbReference type="PANTHER" id="PTHR11562:SF17">
    <property type="entry name" value="RE54080P-RELATED"/>
    <property type="match status" value="1"/>
</dbReference>
<dbReference type="InterPro" id="IPR027469">
    <property type="entry name" value="Cation_efflux_TMD_sf"/>
</dbReference>
<dbReference type="NCBIfam" id="TIGR01297">
    <property type="entry name" value="CDF"/>
    <property type="match status" value="1"/>
</dbReference>
<protein>
    <submittedName>
        <fullName evidence="12">Cobalt-zinc-cadmium efflux system protein</fullName>
    </submittedName>
</protein>
<comment type="subcellular location">
    <subcellularLocation>
        <location evidence="1">Membrane</location>
        <topology evidence="1">Multi-pass membrane protein</topology>
    </subcellularLocation>
</comment>
<evidence type="ECO:0000256" key="9">
    <source>
        <dbReference type="SAM" id="Phobius"/>
    </source>
</evidence>
<evidence type="ECO:0000256" key="1">
    <source>
        <dbReference type="ARBA" id="ARBA00004141"/>
    </source>
</evidence>
<dbReference type="InterPro" id="IPR027470">
    <property type="entry name" value="Cation_efflux_CTD"/>
</dbReference>
<dbReference type="Gene3D" id="3.30.70.1350">
    <property type="entry name" value="Cation efflux protein, cytoplasmic domain"/>
    <property type="match status" value="1"/>
</dbReference>
<name>A0A841AGC7_9MICO</name>
<comment type="caution">
    <text evidence="12">The sequence shown here is derived from an EMBL/GenBank/DDBJ whole genome shotgun (WGS) entry which is preliminary data.</text>
</comment>
<feature type="transmembrane region" description="Helical" evidence="9">
    <location>
        <begin position="164"/>
        <end position="189"/>
    </location>
</feature>
<dbReference type="Proteomes" id="UP000588158">
    <property type="component" value="Unassembled WGS sequence"/>
</dbReference>
<comment type="similarity">
    <text evidence="2">Belongs to the cation diffusion facilitator (CDF) transporter (TC 2.A.4) family. SLC30A subfamily.</text>
</comment>
<keyword evidence="6" id="KW-0406">Ion transport</keyword>
<dbReference type="SUPFAM" id="SSF161111">
    <property type="entry name" value="Cation efflux protein transmembrane domain-like"/>
    <property type="match status" value="1"/>
</dbReference>
<evidence type="ECO:0000313" key="13">
    <source>
        <dbReference type="Proteomes" id="UP000588158"/>
    </source>
</evidence>
<feature type="region of interest" description="Disordered" evidence="8">
    <location>
        <begin position="1"/>
        <end position="22"/>
    </location>
</feature>
<evidence type="ECO:0000256" key="2">
    <source>
        <dbReference type="ARBA" id="ARBA00008873"/>
    </source>
</evidence>
<dbReference type="PANTHER" id="PTHR11562">
    <property type="entry name" value="CATION EFFLUX PROTEIN/ ZINC TRANSPORTER"/>
    <property type="match status" value="1"/>
</dbReference>
<accession>A0A841AGC7</accession>
<evidence type="ECO:0000256" key="6">
    <source>
        <dbReference type="ARBA" id="ARBA00023065"/>
    </source>
</evidence>
<dbReference type="InterPro" id="IPR036837">
    <property type="entry name" value="Cation_efflux_CTD_sf"/>
</dbReference>
<feature type="compositionally biased region" description="Low complexity" evidence="8">
    <location>
        <begin position="1"/>
        <end position="14"/>
    </location>
</feature>
<proteinExistence type="inferred from homology"/>
<feature type="transmembrane region" description="Helical" evidence="9">
    <location>
        <begin position="30"/>
        <end position="57"/>
    </location>
</feature>
<feature type="transmembrane region" description="Helical" evidence="9">
    <location>
        <begin position="63"/>
        <end position="85"/>
    </location>
</feature>
<dbReference type="InterPro" id="IPR058533">
    <property type="entry name" value="Cation_efflux_TM"/>
</dbReference>
<gene>
    <name evidence="12" type="ORF">HNR70_002856</name>
</gene>
<evidence type="ECO:0000259" key="10">
    <source>
        <dbReference type="Pfam" id="PF01545"/>
    </source>
</evidence>
<evidence type="ECO:0000256" key="4">
    <source>
        <dbReference type="ARBA" id="ARBA00022692"/>
    </source>
</evidence>
<evidence type="ECO:0000256" key="8">
    <source>
        <dbReference type="SAM" id="MobiDB-lite"/>
    </source>
</evidence>
<evidence type="ECO:0000256" key="5">
    <source>
        <dbReference type="ARBA" id="ARBA00022989"/>
    </source>
</evidence>
<dbReference type="RefSeq" id="WP_184326262.1">
    <property type="nucleotide sequence ID" value="NZ_JACHLZ010000001.1"/>
</dbReference>
<dbReference type="SUPFAM" id="SSF160240">
    <property type="entry name" value="Cation efflux protein cytoplasmic domain-like"/>
    <property type="match status" value="1"/>
</dbReference>
<dbReference type="Gene3D" id="1.20.1510.10">
    <property type="entry name" value="Cation efflux protein transmembrane domain"/>
    <property type="match status" value="1"/>
</dbReference>
<keyword evidence="5 9" id="KW-1133">Transmembrane helix</keyword>
<dbReference type="EMBL" id="JACHLZ010000001">
    <property type="protein sequence ID" value="MBB5833043.1"/>
    <property type="molecule type" value="Genomic_DNA"/>
</dbReference>
<dbReference type="InterPro" id="IPR002524">
    <property type="entry name" value="Cation_efflux"/>
</dbReference>
<feature type="domain" description="Cation efflux protein cytoplasmic" evidence="11">
    <location>
        <begin position="226"/>
        <end position="305"/>
    </location>
</feature>
<keyword evidence="3" id="KW-0813">Transport</keyword>
<organism evidence="12 13">
    <name type="scientific">Brachybacterium aquaticum</name>
    <dbReference type="NCBI Taxonomy" id="1432564"/>
    <lineage>
        <taxon>Bacteria</taxon>
        <taxon>Bacillati</taxon>
        <taxon>Actinomycetota</taxon>
        <taxon>Actinomycetes</taxon>
        <taxon>Micrococcales</taxon>
        <taxon>Dermabacteraceae</taxon>
        <taxon>Brachybacterium</taxon>
    </lineage>
</organism>
<keyword evidence="13" id="KW-1185">Reference proteome</keyword>
<feature type="transmembrane region" description="Helical" evidence="9">
    <location>
        <begin position="195"/>
        <end position="213"/>
    </location>
</feature>
<keyword evidence="7 9" id="KW-0472">Membrane</keyword>
<evidence type="ECO:0000256" key="7">
    <source>
        <dbReference type="ARBA" id="ARBA00023136"/>
    </source>
</evidence>
<evidence type="ECO:0000256" key="3">
    <source>
        <dbReference type="ARBA" id="ARBA00022448"/>
    </source>
</evidence>
<dbReference type="GO" id="GO:0005886">
    <property type="term" value="C:plasma membrane"/>
    <property type="evidence" value="ECO:0007669"/>
    <property type="project" value="TreeGrafter"/>
</dbReference>
<sequence length="319" mass="33157">MTAGHAHGGSSPSHSHSHSHAGADTGRTRLAIAFGLTAAIALAQLVGSIVTGSLALLTDTAHAVVDASGLLIALIAATMVARPATSTRTWGFARIEVLAALAQATLLIVVGTYTAIEGISRLGAPPEIASGQLLVFGVIGLVANLIAILVLAGGRGTSLNLRAAFLEVLNDALGSLGVIAAALIITFTGFQQADALAGLFIAALIVPRAIRILRETLRILMEYAPAGVDLDEVREHLLALEHVQDVHDLHASSVGSRLPIISAHVVVSEECFESAHALAILEEVQDCVRTHFPVAFEHATIQMESPAVREREAGKGLHE</sequence>
<reference evidence="12 13" key="1">
    <citation type="submission" date="2020-08" db="EMBL/GenBank/DDBJ databases">
        <title>Sequencing the genomes of 1000 actinobacteria strains.</title>
        <authorList>
            <person name="Klenk H.-P."/>
        </authorList>
    </citation>
    <scope>NUCLEOTIDE SEQUENCE [LARGE SCALE GENOMIC DNA]</scope>
    <source>
        <strain evidence="12 13">DSM 28796</strain>
    </source>
</reference>
<dbReference type="GO" id="GO:0005385">
    <property type="term" value="F:zinc ion transmembrane transporter activity"/>
    <property type="evidence" value="ECO:0007669"/>
    <property type="project" value="TreeGrafter"/>
</dbReference>
<keyword evidence="4 9" id="KW-0812">Transmembrane</keyword>
<feature type="domain" description="Cation efflux protein transmembrane" evidence="10">
    <location>
        <begin position="31"/>
        <end position="221"/>
    </location>
</feature>
<dbReference type="Pfam" id="PF16916">
    <property type="entry name" value="ZT_dimer"/>
    <property type="match status" value="1"/>
</dbReference>
<evidence type="ECO:0000313" key="12">
    <source>
        <dbReference type="EMBL" id="MBB5833043.1"/>
    </source>
</evidence>